<evidence type="ECO:0000256" key="5">
    <source>
        <dbReference type="ARBA" id="ARBA00020367"/>
    </source>
</evidence>
<dbReference type="PANTHER" id="PTHR10520:SF12">
    <property type="entry name" value="TRIFUNCTIONAL PURINE BIOSYNTHETIC PROTEIN ADENOSINE-3"/>
    <property type="match status" value="1"/>
</dbReference>
<dbReference type="CDD" id="cd02196">
    <property type="entry name" value="PurM"/>
    <property type="match status" value="1"/>
</dbReference>
<dbReference type="GO" id="GO:0005829">
    <property type="term" value="C:cytosol"/>
    <property type="evidence" value="ECO:0007669"/>
    <property type="project" value="TreeGrafter"/>
</dbReference>
<dbReference type="Gene3D" id="3.30.1330.10">
    <property type="entry name" value="PurM-like, N-terminal domain"/>
    <property type="match status" value="1"/>
</dbReference>
<keyword evidence="20" id="KW-1185">Reference proteome</keyword>
<organism evidence="19 20">
    <name type="scientific">Cryptobacterium curtum (strain ATCC 700683 / DSM 15641 / CCUG 43107 / 12-3)</name>
    <dbReference type="NCBI Taxonomy" id="469378"/>
    <lineage>
        <taxon>Bacteria</taxon>
        <taxon>Bacillati</taxon>
        <taxon>Actinomycetota</taxon>
        <taxon>Coriobacteriia</taxon>
        <taxon>Eggerthellales</taxon>
        <taxon>Eggerthellaceae</taxon>
        <taxon>Cryptobacterium</taxon>
    </lineage>
</organism>
<evidence type="ECO:0000313" key="19">
    <source>
        <dbReference type="EMBL" id="ACU94144.1"/>
    </source>
</evidence>
<dbReference type="NCBIfam" id="TIGR00878">
    <property type="entry name" value="purM"/>
    <property type="match status" value="1"/>
</dbReference>
<evidence type="ECO:0000256" key="15">
    <source>
        <dbReference type="HAMAP-Rule" id="MF_00741"/>
    </source>
</evidence>
<name>C7MMK4_CRYCD</name>
<dbReference type="STRING" id="469378.Ccur_04210"/>
<comment type="pathway">
    <text evidence="2 15">Purine metabolism; IMP biosynthesis via de novo pathway; 5-amino-1-(5-phospho-D-ribosyl)imidazole from N(2)-formyl-N(1)-(5-phospho-D-ribosyl)glycinamide: step 2/2.</text>
</comment>
<dbReference type="Proteomes" id="UP000000954">
    <property type="component" value="Chromosome"/>
</dbReference>
<evidence type="ECO:0000256" key="14">
    <source>
        <dbReference type="ARBA" id="ARBA00049057"/>
    </source>
</evidence>
<dbReference type="RefSeq" id="WP_012802832.1">
    <property type="nucleotide sequence ID" value="NC_013170.1"/>
</dbReference>
<gene>
    <name evidence="15" type="primary">purM</name>
    <name evidence="19" type="ordered locus">Ccur_04210</name>
</gene>
<dbReference type="AlphaFoldDB" id="C7MMK4"/>
<dbReference type="InterPro" id="IPR036921">
    <property type="entry name" value="PurM-like_N_sf"/>
</dbReference>
<dbReference type="FunFam" id="3.30.1330.10:FF:000001">
    <property type="entry name" value="Phosphoribosylformylglycinamidine cyclo-ligase"/>
    <property type="match status" value="1"/>
</dbReference>
<keyword evidence="6 15" id="KW-0963">Cytoplasm</keyword>
<keyword evidence="8 15" id="KW-0547">Nucleotide-binding</keyword>
<evidence type="ECO:0000256" key="11">
    <source>
        <dbReference type="ARBA" id="ARBA00031908"/>
    </source>
</evidence>
<keyword evidence="9 15" id="KW-0658">Purine biosynthesis</keyword>
<feature type="domain" description="PurM-like N-terminal" evidence="17">
    <location>
        <begin position="80"/>
        <end position="186"/>
    </location>
</feature>
<dbReference type="SUPFAM" id="SSF56042">
    <property type="entry name" value="PurM C-terminal domain-like"/>
    <property type="match status" value="1"/>
</dbReference>
<dbReference type="InterPro" id="IPR004733">
    <property type="entry name" value="PurM_cligase"/>
</dbReference>
<comment type="similarity">
    <text evidence="3 15">Belongs to the AIR synthase family.</text>
</comment>
<dbReference type="EMBL" id="CP001682">
    <property type="protein sequence ID" value="ACU94144.1"/>
    <property type="molecule type" value="Genomic_DNA"/>
</dbReference>
<dbReference type="UniPathway" id="UPA00074">
    <property type="reaction ID" value="UER00129"/>
</dbReference>
<dbReference type="InterPro" id="IPR036676">
    <property type="entry name" value="PurM-like_C_sf"/>
</dbReference>
<evidence type="ECO:0000256" key="6">
    <source>
        <dbReference type="ARBA" id="ARBA00022490"/>
    </source>
</evidence>
<evidence type="ECO:0000259" key="17">
    <source>
        <dbReference type="Pfam" id="PF00586"/>
    </source>
</evidence>
<comment type="subcellular location">
    <subcellularLocation>
        <location evidence="1 15">Cytoplasm</location>
    </subcellularLocation>
</comment>
<evidence type="ECO:0000256" key="4">
    <source>
        <dbReference type="ARBA" id="ARBA00013047"/>
    </source>
</evidence>
<evidence type="ECO:0000256" key="3">
    <source>
        <dbReference type="ARBA" id="ARBA00010280"/>
    </source>
</evidence>
<dbReference type="InterPro" id="IPR016188">
    <property type="entry name" value="PurM-like_N"/>
</dbReference>
<keyword evidence="10 15" id="KW-0067">ATP-binding</keyword>
<dbReference type="GO" id="GO:0004637">
    <property type="term" value="F:phosphoribosylamine-glycine ligase activity"/>
    <property type="evidence" value="ECO:0007669"/>
    <property type="project" value="TreeGrafter"/>
</dbReference>
<dbReference type="OrthoDB" id="9777881at2"/>
<dbReference type="eggNOG" id="COG0150">
    <property type="taxonomic scope" value="Bacteria"/>
</dbReference>
<dbReference type="Pfam" id="PF02769">
    <property type="entry name" value="AIRS_C"/>
    <property type="match status" value="1"/>
</dbReference>
<evidence type="ECO:0000256" key="10">
    <source>
        <dbReference type="ARBA" id="ARBA00022840"/>
    </source>
</evidence>
<comment type="catalytic activity">
    <reaction evidence="14 15">
        <text>2-formamido-N(1)-(5-O-phospho-beta-D-ribosyl)acetamidine + ATP = 5-amino-1-(5-phospho-beta-D-ribosyl)imidazole + ADP + phosphate + H(+)</text>
        <dbReference type="Rhea" id="RHEA:23032"/>
        <dbReference type="ChEBI" id="CHEBI:15378"/>
        <dbReference type="ChEBI" id="CHEBI:30616"/>
        <dbReference type="ChEBI" id="CHEBI:43474"/>
        <dbReference type="ChEBI" id="CHEBI:137981"/>
        <dbReference type="ChEBI" id="CHEBI:147287"/>
        <dbReference type="ChEBI" id="CHEBI:456216"/>
        <dbReference type="EC" id="6.3.3.1"/>
    </reaction>
</comment>
<evidence type="ECO:0000256" key="12">
    <source>
        <dbReference type="ARBA" id="ARBA00032931"/>
    </source>
</evidence>
<evidence type="ECO:0000256" key="7">
    <source>
        <dbReference type="ARBA" id="ARBA00022598"/>
    </source>
</evidence>
<reference evidence="19 20" key="1">
    <citation type="journal article" date="2009" name="Stand. Genomic Sci.">
        <title>Complete genome sequence of Cryptobacterium curtum type strain (12-3).</title>
        <authorList>
            <person name="Mavrommatis K."/>
            <person name="Pukall R."/>
            <person name="Rohde C."/>
            <person name="Chen F."/>
            <person name="Sims D."/>
            <person name="Brettin T."/>
            <person name="Kuske C."/>
            <person name="Detter J.C."/>
            <person name="Han C."/>
            <person name="Lapidus A."/>
            <person name="Copeland A."/>
            <person name="Glavina Del Rio T."/>
            <person name="Nolan M."/>
            <person name="Lucas S."/>
            <person name="Tice H."/>
            <person name="Cheng J.F."/>
            <person name="Bruce D."/>
            <person name="Goodwin L."/>
            <person name="Pitluck S."/>
            <person name="Ovchinnikova G."/>
            <person name="Pati A."/>
            <person name="Ivanova N."/>
            <person name="Chen A."/>
            <person name="Palaniappan K."/>
            <person name="Chain P."/>
            <person name="D'haeseleer P."/>
            <person name="Goker M."/>
            <person name="Bristow J."/>
            <person name="Eisen J.A."/>
            <person name="Markowitz V."/>
            <person name="Hugenholtz P."/>
            <person name="Rohde M."/>
            <person name="Klenk H.P."/>
            <person name="Kyrpides N.C."/>
        </authorList>
    </citation>
    <scope>NUCLEOTIDE SEQUENCE [LARGE SCALE GENOMIC DNA]</scope>
    <source>
        <strain evidence="20">ATCC 700683 / DSM 15641 / 12-3</strain>
    </source>
</reference>
<proteinExistence type="inferred from homology"/>
<dbReference type="GO" id="GO:0046084">
    <property type="term" value="P:adenine biosynthetic process"/>
    <property type="evidence" value="ECO:0007669"/>
    <property type="project" value="TreeGrafter"/>
</dbReference>
<dbReference type="InterPro" id="IPR010918">
    <property type="entry name" value="PurM-like_C_dom"/>
</dbReference>
<evidence type="ECO:0000256" key="1">
    <source>
        <dbReference type="ARBA" id="ARBA00004496"/>
    </source>
</evidence>
<dbReference type="HOGENOM" id="CLU_047116_0_0_11"/>
<dbReference type="GO" id="GO:0005524">
    <property type="term" value="F:ATP binding"/>
    <property type="evidence" value="ECO:0007669"/>
    <property type="project" value="UniProtKB-KW"/>
</dbReference>
<evidence type="ECO:0000256" key="16">
    <source>
        <dbReference type="SAM" id="MobiDB-lite"/>
    </source>
</evidence>
<sequence length="411" mass="43479">MTDRITVSAASADDAPAMPSWVGQDSVTYAQAGVDTAEGARAVDAIKQSVQSTRRPEVIGDIGGFGGLFSIAAAKDMDDPILVSGTDGVGTKLQVAKMAGKHDTVGIDLVAMCVNDILATGAEPLFFLDYIAVGKLKSEAVAEIVGGIAEGCRQAGCALIGGEMAEHPGVMDPEEYDLSGFSVGVVDRARMLDPENVTEGDVLLGLASSGLHSNGYSLARKVCLEGRTHYEVRLPQSLLGGESVQDALLEPTRIYVKSVHTALTNHPHAVHALAHITGGGITENLNRALPSHLDAQVDIGSWTMKPIIPFVCRAAKLSESEALKTFNMGLGLVLIVDAAAVDSVEHTLQEAGEEVFRVGHVVAGSGAVRYTNEGALLHDVLVEEEEENQPVTPIEQRTQERDVFYEEEESD</sequence>
<feature type="region of interest" description="Disordered" evidence="16">
    <location>
        <begin position="386"/>
        <end position="411"/>
    </location>
</feature>
<dbReference type="KEGG" id="ccu:Ccur_04210"/>
<dbReference type="HAMAP" id="MF_00741">
    <property type="entry name" value="AIRS"/>
    <property type="match status" value="1"/>
</dbReference>
<evidence type="ECO:0000256" key="2">
    <source>
        <dbReference type="ARBA" id="ARBA00004686"/>
    </source>
</evidence>
<evidence type="ECO:0000256" key="13">
    <source>
        <dbReference type="ARBA" id="ARBA00033093"/>
    </source>
</evidence>
<keyword evidence="7 15" id="KW-0436">Ligase</keyword>
<evidence type="ECO:0000256" key="9">
    <source>
        <dbReference type="ARBA" id="ARBA00022755"/>
    </source>
</evidence>
<dbReference type="EC" id="6.3.3.1" evidence="4 15"/>
<evidence type="ECO:0000256" key="8">
    <source>
        <dbReference type="ARBA" id="ARBA00022741"/>
    </source>
</evidence>
<evidence type="ECO:0000259" key="18">
    <source>
        <dbReference type="Pfam" id="PF02769"/>
    </source>
</evidence>
<dbReference type="PANTHER" id="PTHR10520">
    <property type="entry name" value="TRIFUNCTIONAL PURINE BIOSYNTHETIC PROTEIN ADENOSINE-3-RELATED"/>
    <property type="match status" value="1"/>
</dbReference>
<dbReference type="SUPFAM" id="SSF55326">
    <property type="entry name" value="PurM N-terminal domain-like"/>
    <property type="match status" value="1"/>
</dbReference>
<dbReference type="Gene3D" id="3.90.650.10">
    <property type="entry name" value="PurM-like C-terminal domain"/>
    <property type="match status" value="1"/>
</dbReference>
<accession>C7MMK4</accession>
<feature type="domain" description="PurM-like C-terminal" evidence="18">
    <location>
        <begin position="199"/>
        <end position="366"/>
    </location>
</feature>
<evidence type="ECO:0000313" key="20">
    <source>
        <dbReference type="Proteomes" id="UP000000954"/>
    </source>
</evidence>
<dbReference type="GO" id="GO:0006189">
    <property type="term" value="P:'de novo' IMP biosynthetic process"/>
    <property type="evidence" value="ECO:0007669"/>
    <property type="project" value="UniProtKB-UniRule"/>
</dbReference>
<dbReference type="Pfam" id="PF00586">
    <property type="entry name" value="AIRS"/>
    <property type="match status" value="1"/>
</dbReference>
<dbReference type="FunFam" id="3.90.650.10:FF:000011">
    <property type="entry name" value="Phosphoribosylformylglycinamidine cyclo-ligase"/>
    <property type="match status" value="1"/>
</dbReference>
<dbReference type="GO" id="GO:0004641">
    <property type="term" value="F:phosphoribosylformylglycinamidine cyclo-ligase activity"/>
    <property type="evidence" value="ECO:0007669"/>
    <property type="project" value="UniProtKB-UniRule"/>
</dbReference>
<protein>
    <recommendedName>
        <fullName evidence="5 15">Phosphoribosylformylglycinamidine cyclo-ligase</fullName>
        <ecNumber evidence="4 15">6.3.3.1</ecNumber>
    </recommendedName>
    <alternativeName>
        <fullName evidence="12 15">AIR synthase</fullName>
    </alternativeName>
    <alternativeName>
        <fullName evidence="13 15">AIRS</fullName>
    </alternativeName>
    <alternativeName>
        <fullName evidence="11 15">Phosphoribosyl-aminoimidazole synthetase</fullName>
    </alternativeName>
</protein>